<sequence>MGKCAFLNSYKILGKACKETPIDVVNYLVDAMQLHHGKSFLIAPYLQRSFEMYEKNTSIPIVWKLMRLSVLLFYSGYVPMDPQESPILS</sequence>
<comment type="caution">
    <text evidence="1">The sequence shown here is derived from an EMBL/GenBank/DDBJ whole genome shotgun (WGS) entry which is preliminary data.</text>
</comment>
<dbReference type="EMBL" id="NBSK02000005">
    <property type="protein sequence ID" value="KAJ0206041.1"/>
    <property type="molecule type" value="Genomic_DNA"/>
</dbReference>
<keyword evidence="2" id="KW-1185">Reference proteome</keyword>
<accession>A0A9R1VGQ7</accession>
<name>A0A9R1VGQ7_LACSA</name>
<evidence type="ECO:0000313" key="1">
    <source>
        <dbReference type="EMBL" id="KAJ0206041.1"/>
    </source>
</evidence>
<gene>
    <name evidence="1" type="ORF">LSAT_V11C500262160</name>
</gene>
<reference evidence="1 2" key="1">
    <citation type="journal article" date="2017" name="Nat. Commun.">
        <title>Genome assembly with in vitro proximity ligation data and whole-genome triplication in lettuce.</title>
        <authorList>
            <person name="Reyes-Chin-Wo S."/>
            <person name="Wang Z."/>
            <person name="Yang X."/>
            <person name="Kozik A."/>
            <person name="Arikit S."/>
            <person name="Song C."/>
            <person name="Xia L."/>
            <person name="Froenicke L."/>
            <person name="Lavelle D.O."/>
            <person name="Truco M.J."/>
            <person name="Xia R."/>
            <person name="Zhu S."/>
            <person name="Xu C."/>
            <person name="Xu H."/>
            <person name="Xu X."/>
            <person name="Cox K."/>
            <person name="Korf I."/>
            <person name="Meyers B.C."/>
            <person name="Michelmore R.W."/>
        </authorList>
    </citation>
    <scope>NUCLEOTIDE SEQUENCE [LARGE SCALE GENOMIC DNA]</scope>
    <source>
        <strain evidence="2">cv. Salinas</strain>
        <tissue evidence="1">Seedlings</tissue>
    </source>
</reference>
<dbReference type="AlphaFoldDB" id="A0A9R1VGQ7"/>
<protein>
    <submittedName>
        <fullName evidence="1">Uncharacterized protein</fullName>
    </submittedName>
</protein>
<dbReference type="Proteomes" id="UP000235145">
    <property type="component" value="Unassembled WGS sequence"/>
</dbReference>
<organism evidence="1 2">
    <name type="scientific">Lactuca sativa</name>
    <name type="common">Garden lettuce</name>
    <dbReference type="NCBI Taxonomy" id="4236"/>
    <lineage>
        <taxon>Eukaryota</taxon>
        <taxon>Viridiplantae</taxon>
        <taxon>Streptophyta</taxon>
        <taxon>Embryophyta</taxon>
        <taxon>Tracheophyta</taxon>
        <taxon>Spermatophyta</taxon>
        <taxon>Magnoliopsida</taxon>
        <taxon>eudicotyledons</taxon>
        <taxon>Gunneridae</taxon>
        <taxon>Pentapetalae</taxon>
        <taxon>asterids</taxon>
        <taxon>campanulids</taxon>
        <taxon>Asterales</taxon>
        <taxon>Asteraceae</taxon>
        <taxon>Cichorioideae</taxon>
        <taxon>Cichorieae</taxon>
        <taxon>Lactucinae</taxon>
        <taxon>Lactuca</taxon>
    </lineage>
</organism>
<proteinExistence type="predicted"/>
<evidence type="ECO:0000313" key="2">
    <source>
        <dbReference type="Proteomes" id="UP000235145"/>
    </source>
</evidence>